<evidence type="ECO:0000313" key="2">
    <source>
        <dbReference type="Proteomes" id="UP000746690"/>
    </source>
</evidence>
<name>A0ABX1RYX5_9FLAO</name>
<proteinExistence type="predicted"/>
<gene>
    <name evidence="1" type="ORF">HHX25_14825</name>
</gene>
<keyword evidence="2" id="KW-1185">Reference proteome</keyword>
<dbReference type="RefSeq" id="WP_169675115.1">
    <property type="nucleotide sequence ID" value="NZ_JABBHF010000008.1"/>
</dbReference>
<dbReference type="Proteomes" id="UP000746690">
    <property type="component" value="Unassembled WGS sequence"/>
</dbReference>
<evidence type="ECO:0000313" key="1">
    <source>
        <dbReference type="EMBL" id="NMH88785.1"/>
    </source>
</evidence>
<protein>
    <submittedName>
        <fullName evidence="1">Uncharacterized protein</fullName>
    </submittedName>
</protein>
<sequence>MALAYLKYNGYEDGHYIFYADTGTAKFFRYVLGEKSIKLRVGDRDTIKVLSGNKKTSSLYKVNETLHGLTSLFPLRIPEHEITDRIKYIQLYSFNDAKNKAPTVSNILRLMLVKRHNSEFAGVTLTLETNKKSIAKDYNTMQNIQLKNKALSYREPPLSKVMFWNALVGALPNLLQQAAPILGGLLGNLNLGGTNNGQQTQQSADITNKIVEVLQAISNMSQNVQQSGTQSLQHLNSTYNIKPETLLGLQPVLEKILTPEAIEAIGDDSQKLYMAIKDAVLLTEGRETSLNAVPISKSSSKSIKSDFSKAKVAPALLAALPALMPVIEKALNPELIEAVGNQPVKLFKAIGDAVLKMDEQEIKHLEAINPGVDSADDISKLLQGMSVSRSLYQEDIITYNLVKELNLNCIGTKTVFFKNKNRVLYTKNRQILLPFSITTNKGERLNKKIPRSIIQILIKDPKTSKLVFRKTIKLVDIDISQDIQEAFITTKESQGIPCNTEYKLEISYIWKSKSGKNIGVLKNQYIHFIKDVIYDRIGDRIGDTIPFNNISVHRKFWHKIWAGGYSNSPRWEVAFDIQYILALSTKESGIAKMETRTLKISDNIEESTQHPKRRRIHSRLKSGFELSFKAINSILQLLNQEQLDGELLGALKHSDAKKSFSLSARYRAEMKGREGDTSTLWCYPEFVLRKLHMYKVEITNDYGQVISMAPQEYIIAMPEAIHFIGTKSER</sequence>
<organism evidence="1 2">
    <name type="scientific">Flavivirga algicola</name>
    <dbReference type="NCBI Taxonomy" id="2729136"/>
    <lineage>
        <taxon>Bacteria</taxon>
        <taxon>Pseudomonadati</taxon>
        <taxon>Bacteroidota</taxon>
        <taxon>Flavobacteriia</taxon>
        <taxon>Flavobacteriales</taxon>
        <taxon>Flavobacteriaceae</taxon>
        <taxon>Flavivirga</taxon>
    </lineage>
</organism>
<comment type="caution">
    <text evidence="1">The sequence shown here is derived from an EMBL/GenBank/DDBJ whole genome shotgun (WGS) entry which is preliminary data.</text>
</comment>
<reference evidence="1 2" key="1">
    <citation type="submission" date="2020-04" db="EMBL/GenBank/DDBJ databases">
        <title>A Flavivirga sp. nov.</title>
        <authorList>
            <person name="Sun X."/>
        </authorList>
    </citation>
    <scope>NUCLEOTIDE SEQUENCE [LARGE SCALE GENOMIC DNA]</scope>
    <source>
        <strain evidence="1 2">Y03</strain>
    </source>
</reference>
<dbReference type="EMBL" id="JABBHF010000008">
    <property type="protein sequence ID" value="NMH88785.1"/>
    <property type="molecule type" value="Genomic_DNA"/>
</dbReference>
<accession>A0ABX1RYX5</accession>